<protein>
    <submittedName>
        <fullName evidence="1">Uncharacterized protein</fullName>
    </submittedName>
</protein>
<proteinExistence type="predicted"/>
<reference evidence="1" key="1">
    <citation type="journal article" date="2014" name="Front. Microbiol.">
        <title>High frequency of phylogenetically diverse reductive dehalogenase-homologous genes in deep subseafloor sedimentary metagenomes.</title>
        <authorList>
            <person name="Kawai M."/>
            <person name="Futagami T."/>
            <person name="Toyoda A."/>
            <person name="Takaki Y."/>
            <person name="Nishi S."/>
            <person name="Hori S."/>
            <person name="Arai W."/>
            <person name="Tsubouchi T."/>
            <person name="Morono Y."/>
            <person name="Uchiyama I."/>
            <person name="Ito T."/>
            <person name="Fujiyama A."/>
            <person name="Inagaki F."/>
            <person name="Takami H."/>
        </authorList>
    </citation>
    <scope>NUCLEOTIDE SEQUENCE</scope>
    <source>
        <strain evidence="1">Expedition CK06-06</strain>
    </source>
</reference>
<dbReference type="Gene3D" id="2.60.40.10">
    <property type="entry name" value="Immunoglobulins"/>
    <property type="match status" value="1"/>
</dbReference>
<name>X1G4N8_9ZZZZ</name>
<dbReference type="EMBL" id="BARU01013409">
    <property type="protein sequence ID" value="GAH36514.1"/>
    <property type="molecule type" value="Genomic_DNA"/>
</dbReference>
<accession>X1G4N8</accession>
<organism evidence="1">
    <name type="scientific">marine sediment metagenome</name>
    <dbReference type="NCBI Taxonomy" id="412755"/>
    <lineage>
        <taxon>unclassified sequences</taxon>
        <taxon>metagenomes</taxon>
        <taxon>ecological metagenomes</taxon>
    </lineage>
</organism>
<dbReference type="SUPFAM" id="SSF49478">
    <property type="entry name" value="Cna protein B-type domain"/>
    <property type="match status" value="1"/>
</dbReference>
<sequence length="147" mass="15810">MNLTEPFECAHVRFKNKTDDACLDLFSLDAADGAGLPGWEVSVRPRYGGDAVQGLTDGTGHVRFGELTPGIYVVSESTENDWVAVSDADQNVTLEATGTCAVVTFMNRQKGMQLKTKPPKSAESPACETGCHRYRVKPGDTRANSGL</sequence>
<dbReference type="InterPro" id="IPR013783">
    <property type="entry name" value="Ig-like_fold"/>
</dbReference>
<gene>
    <name evidence="1" type="ORF">S03H2_24235</name>
</gene>
<feature type="non-terminal residue" evidence="1">
    <location>
        <position position="147"/>
    </location>
</feature>
<dbReference type="AlphaFoldDB" id="X1G4N8"/>
<comment type="caution">
    <text evidence="1">The sequence shown here is derived from an EMBL/GenBank/DDBJ whole genome shotgun (WGS) entry which is preliminary data.</text>
</comment>
<evidence type="ECO:0000313" key="1">
    <source>
        <dbReference type="EMBL" id="GAH36514.1"/>
    </source>
</evidence>